<protein>
    <submittedName>
        <fullName evidence="1">Uncharacterized protein</fullName>
    </submittedName>
</protein>
<sequence>MSLGAQNCPVSRGGPQGVQAPHLFHLTTAAGPLSRISGPGLSSLQLFLTAAEDHTFRRLGWLVGSPLLSGPATAPATRADCRNSPRRVQPGCPSQILHNGGGSPAPDLRHGAGSRTHEGLLCCPQVRSSASRPRSLRARPAPFDVAPALAHCRRPLRDHPGHRSPGPLVAPLRLTHSLPSADTDCLGGSVSQITGPAAGHSSRPPCFNLHSGPGPGLPCVCGPVSSPFSRIGGFSGELRLP</sequence>
<accession>A0AAV7UUP3</accession>
<dbReference type="Proteomes" id="UP001066276">
    <property type="component" value="Chromosome 2_2"/>
</dbReference>
<comment type="caution">
    <text evidence="1">The sequence shown here is derived from an EMBL/GenBank/DDBJ whole genome shotgun (WGS) entry which is preliminary data.</text>
</comment>
<proteinExistence type="predicted"/>
<evidence type="ECO:0000313" key="2">
    <source>
        <dbReference type="Proteomes" id="UP001066276"/>
    </source>
</evidence>
<gene>
    <name evidence="1" type="ORF">NDU88_000965</name>
</gene>
<dbReference type="EMBL" id="JANPWB010000004">
    <property type="protein sequence ID" value="KAJ1191649.1"/>
    <property type="molecule type" value="Genomic_DNA"/>
</dbReference>
<keyword evidence="2" id="KW-1185">Reference proteome</keyword>
<name>A0AAV7UUP3_PLEWA</name>
<dbReference type="AlphaFoldDB" id="A0AAV7UUP3"/>
<reference evidence="1" key="1">
    <citation type="journal article" date="2022" name="bioRxiv">
        <title>Sequencing and chromosome-scale assembly of the giantPleurodeles waltlgenome.</title>
        <authorList>
            <person name="Brown T."/>
            <person name="Elewa A."/>
            <person name="Iarovenko S."/>
            <person name="Subramanian E."/>
            <person name="Araus A.J."/>
            <person name="Petzold A."/>
            <person name="Susuki M."/>
            <person name="Suzuki K.-i.T."/>
            <person name="Hayashi T."/>
            <person name="Toyoda A."/>
            <person name="Oliveira C."/>
            <person name="Osipova E."/>
            <person name="Leigh N.D."/>
            <person name="Simon A."/>
            <person name="Yun M.H."/>
        </authorList>
    </citation>
    <scope>NUCLEOTIDE SEQUENCE</scope>
    <source>
        <strain evidence="1">20211129_DDA</strain>
        <tissue evidence="1">Liver</tissue>
    </source>
</reference>
<organism evidence="1 2">
    <name type="scientific">Pleurodeles waltl</name>
    <name type="common">Iberian ribbed newt</name>
    <dbReference type="NCBI Taxonomy" id="8319"/>
    <lineage>
        <taxon>Eukaryota</taxon>
        <taxon>Metazoa</taxon>
        <taxon>Chordata</taxon>
        <taxon>Craniata</taxon>
        <taxon>Vertebrata</taxon>
        <taxon>Euteleostomi</taxon>
        <taxon>Amphibia</taxon>
        <taxon>Batrachia</taxon>
        <taxon>Caudata</taxon>
        <taxon>Salamandroidea</taxon>
        <taxon>Salamandridae</taxon>
        <taxon>Pleurodelinae</taxon>
        <taxon>Pleurodeles</taxon>
    </lineage>
</organism>
<evidence type="ECO:0000313" key="1">
    <source>
        <dbReference type="EMBL" id="KAJ1191649.1"/>
    </source>
</evidence>